<evidence type="ECO:0000313" key="4">
    <source>
        <dbReference type="EMBL" id="KCZ91517.1"/>
    </source>
</evidence>
<evidence type="ECO:0000256" key="1">
    <source>
        <dbReference type="ARBA" id="ARBA00022630"/>
    </source>
</evidence>
<evidence type="ECO:0000256" key="2">
    <source>
        <dbReference type="ARBA" id="ARBA00022643"/>
    </source>
</evidence>
<dbReference type="GO" id="GO:0010181">
    <property type="term" value="F:FMN binding"/>
    <property type="evidence" value="ECO:0007669"/>
    <property type="project" value="InterPro"/>
</dbReference>
<protein>
    <recommendedName>
        <fullName evidence="3">Flavodoxin-like domain-containing protein</fullName>
    </recommendedName>
</protein>
<dbReference type="OrthoDB" id="5736081at2"/>
<feature type="domain" description="Flavodoxin-like" evidence="3">
    <location>
        <begin position="4"/>
        <end position="163"/>
    </location>
</feature>
<sequence>MKHLLIIWHSRTGAAEAMARAAFEGASGDEACTPRLLRANAAQPGDLLGADGYLFAAPENLASLTGEMKEFFDRCYYPVLGRIEGRPYALMIAAGSDGTNAARQAARICKGWRLKEAQPPMILCTHAQTTEEILAPKVLGVDALEKCRELGAGMAAGVGAGIW</sequence>
<proteinExistence type="predicted"/>
<evidence type="ECO:0000259" key="3">
    <source>
        <dbReference type="PROSITE" id="PS50902"/>
    </source>
</evidence>
<comment type="caution">
    <text evidence="4">The sequence shown here is derived from an EMBL/GenBank/DDBJ whole genome shotgun (WGS) entry which is preliminary data.</text>
</comment>
<dbReference type="AlphaFoldDB" id="A0A059FLP7"/>
<dbReference type="Pfam" id="PF03358">
    <property type="entry name" value="FMN_red"/>
    <property type="match status" value="1"/>
</dbReference>
<dbReference type="RefSeq" id="WP_011647688.1">
    <property type="nucleotide sequence ID" value="NZ_ARYI01000011.1"/>
</dbReference>
<dbReference type="Proteomes" id="UP000025061">
    <property type="component" value="Unassembled WGS sequence"/>
</dbReference>
<reference evidence="4 5" key="1">
    <citation type="submission" date="2013-04" db="EMBL/GenBank/DDBJ databases">
        <title>Hyphomonas hirschiana VP5 Genome Sequencing.</title>
        <authorList>
            <person name="Lai Q."/>
            <person name="Shao Z."/>
        </authorList>
    </citation>
    <scope>NUCLEOTIDE SEQUENCE [LARGE SCALE GENOMIC DNA]</scope>
    <source>
        <strain evidence="4 5">VP5</strain>
    </source>
</reference>
<dbReference type="PROSITE" id="PS50902">
    <property type="entry name" value="FLAVODOXIN_LIKE"/>
    <property type="match status" value="1"/>
</dbReference>
<dbReference type="PATRIC" id="fig|1280951.3.peg.2629"/>
<keyword evidence="5" id="KW-1185">Reference proteome</keyword>
<organism evidence="4 5">
    <name type="scientific">Hyphomonas hirschiana VP5</name>
    <dbReference type="NCBI Taxonomy" id="1280951"/>
    <lineage>
        <taxon>Bacteria</taxon>
        <taxon>Pseudomonadati</taxon>
        <taxon>Pseudomonadota</taxon>
        <taxon>Alphaproteobacteria</taxon>
        <taxon>Hyphomonadales</taxon>
        <taxon>Hyphomonadaceae</taxon>
        <taxon>Hyphomonas</taxon>
    </lineage>
</organism>
<keyword evidence="1" id="KW-0285">Flavoprotein</keyword>
<name>A0A059FLP7_9PROT</name>
<dbReference type="EMBL" id="ARYI01000011">
    <property type="protein sequence ID" value="KCZ91517.1"/>
    <property type="molecule type" value="Genomic_DNA"/>
</dbReference>
<accession>A0A059FLP7</accession>
<dbReference type="InterPro" id="IPR005025">
    <property type="entry name" value="FMN_Rdtase-like_dom"/>
</dbReference>
<dbReference type="SUPFAM" id="SSF52218">
    <property type="entry name" value="Flavoproteins"/>
    <property type="match status" value="1"/>
</dbReference>
<gene>
    <name evidence="4" type="ORF">HHI_13034</name>
</gene>
<keyword evidence="2" id="KW-0288">FMN</keyword>
<dbReference type="InterPro" id="IPR029039">
    <property type="entry name" value="Flavoprotein-like_sf"/>
</dbReference>
<dbReference type="Gene3D" id="3.40.50.360">
    <property type="match status" value="1"/>
</dbReference>
<dbReference type="GO" id="GO:0016491">
    <property type="term" value="F:oxidoreductase activity"/>
    <property type="evidence" value="ECO:0007669"/>
    <property type="project" value="InterPro"/>
</dbReference>
<evidence type="ECO:0000313" key="5">
    <source>
        <dbReference type="Proteomes" id="UP000025061"/>
    </source>
</evidence>
<dbReference type="InterPro" id="IPR008254">
    <property type="entry name" value="Flavodoxin/NO_synth"/>
</dbReference>